<feature type="transmembrane region" description="Helical" evidence="9">
    <location>
        <begin position="60"/>
        <end position="80"/>
    </location>
</feature>
<reference evidence="10" key="1">
    <citation type="submission" date="2022-03" db="EMBL/GenBank/DDBJ databases">
        <authorList>
            <person name="Alioto T."/>
            <person name="Alioto T."/>
            <person name="Gomez Garrido J."/>
        </authorList>
    </citation>
    <scope>NUCLEOTIDE SEQUENCE</scope>
</reference>
<organism evidence="10 11">
    <name type="scientific">Pelobates cultripes</name>
    <name type="common">Western spadefoot toad</name>
    <dbReference type="NCBI Taxonomy" id="61616"/>
    <lineage>
        <taxon>Eukaryota</taxon>
        <taxon>Metazoa</taxon>
        <taxon>Chordata</taxon>
        <taxon>Craniata</taxon>
        <taxon>Vertebrata</taxon>
        <taxon>Euteleostomi</taxon>
        <taxon>Amphibia</taxon>
        <taxon>Batrachia</taxon>
        <taxon>Anura</taxon>
        <taxon>Pelobatoidea</taxon>
        <taxon>Pelobatidae</taxon>
        <taxon>Pelobates</taxon>
    </lineage>
</organism>
<feature type="transmembrane region" description="Helical" evidence="9">
    <location>
        <begin position="363"/>
        <end position="381"/>
    </location>
</feature>
<dbReference type="GO" id="GO:1990542">
    <property type="term" value="P:mitochondrial transmembrane transport"/>
    <property type="evidence" value="ECO:0007669"/>
    <property type="project" value="TreeGrafter"/>
</dbReference>
<feature type="transmembrane region" description="Helical" evidence="9">
    <location>
        <begin position="241"/>
        <end position="261"/>
    </location>
</feature>
<keyword evidence="3" id="KW-0813">Transport</keyword>
<keyword evidence="11" id="KW-1185">Reference proteome</keyword>
<gene>
    <name evidence="10" type="ORF">PECUL_23A060734</name>
</gene>
<sequence>MFRPPAFMPVAMPLVIATSLPHRGPVSAFICQTLFHSYCAGFNLLNGNKTLNKEKSSPPALLIAGSVVYTACVGATPLFIMKRYKLTSPAFQTFCLKVLPAPLLAALSAFNVVAARFPETEDGIEVIEKSGKVVGISRQAGKKAVMETAVSRAALMGVTVLTPILLDAIMKGMAGRIWSCLDPEQRIEKEVVSSPVIATSLPHRGPVSAFICQTLFHSYCAGFNLLNGNKTLNKEKSSPPALLIAGSVVYTACVGATPLFIMKRYKLTSPAFQTFCLKVLPAPLLAALSAFNVVAARFPETEDGIEVIEKSGKVVGISRQAGKKAVMETAVSRAALMGVTVLTPILLDAIMKGYRMLLSPIKHIAAVLVFGTLVPASFSVFPQKGKIARTDLEKELQSGTTASELYYHRGL</sequence>
<comment type="similarity">
    <text evidence="2">Belongs to the sideroflexin family.</text>
</comment>
<dbReference type="Pfam" id="PF03820">
    <property type="entry name" value="SFXNs"/>
    <property type="match status" value="2"/>
</dbReference>
<evidence type="ECO:0000256" key="9">
    <source>
        <dbReference type="SAM" id="Phobius"/>
    </source>
</evidence>
<keyword evidence="7" id="KW-0496">Mitochondrion</keyword>
<dbReference type="Proteomes" id="UP001295444">
    <property type="component" value="Chromosome 11"/>
</dbReference>
<evidence type="ECO:0000256" key="4">
    <source>
        <dbReference type="ARBA" id="ARBA00022692"/>
    </source>
</evidence>
<dbReference type="InterPro" id="IPR004686">
    <property type="entry name" value="Mtc"/>
</dbReference>
<dbReference type="GO" id="GO:0005743">
    <property type="term" value="C:mitochondrial inner membrane"/>
    <property type="evidence" value="ECO:0007669"/>
    <property type="project" value="TreeGrafter"/>
</dbReference>
<keyword evidence="5" id="KW-0029">Amino-acid transport</keyword>
<evidence type="ECO:0000313" key="10">
    <source>
        <dbReference type="EMBL" id="CAH2323260.1"/>
    </source>
</evidence>
<feature type="transmembrane region" description="Helical" evidence="9">
    <location>
        <begin position="330"/>
        <end position="351"/>
    </location>
</feature>
<evidence type="ECO:0000256" key="3">
    <source>
        <dbReference type="ARBA" id="ARBA00022448"/>
    </source>
</evidence>
<accession>A0AAD1WUZ2</accession>
<dbReference type="PANTHER" id="PTHR11153">
    <property type="entry name" value="SIDEROFLEXIN"/>
    <property type="match status" value="1"/>
</dbReference>
<keyword evidence="8 9" id="KW-0472">Membrane</keyword>
<dbReference type="AlphaFoldDB" id="A0AAD1WUZ2"/>
<dbReference type="GO" id="GO:0006865">
    <property type="term" value="P:amino acid transport"/>
    <property type="evidence" value="ECO:0007669"/>
    <property type="project" value="UniProtKB-KW"/>
</dbReference>
<evidence type="ECO:0000256" key="1">
    <source>
        <dbReference type="ARBA" id="ARBA00004225"/>
    </source>
</evidence>
<evidence type="ECO:0000256" key="8">
    <source>
        <dbReference type="ARBA" id="ARBA00023136"/>
    </source>
</evidence>
<name>A0AAD1WUZ2_PELCU</name>
<evidence type="ECO:0000256" key="6">
    <source>
        <dbReference type="ARBA" id="ARBA00022989"/>
    </source>
</evidence>
<evidence type="ECO:0000256" key="5">
    <source>
        <dbReference type="ARBA" id="ARBA00022970"/>
    </source>
</evidence>
<protein>
    <submittedName>
        <fullName evidence="10">Sideroflexin-4</fullName>
    </submittedName>
</protein>
<evidence type="ECO:0000256" key="7">
    <source>
        <dbReference type="ARBA" id="ARBA00023128"/>
    </source>
</evidence>
<evidence type="ECO:0000256" key="2">
    <source>
        <dbReference type="ARBA" id="ARBA00005974"/>
    </source>
</evidence>
<proteinExistence type="inferred from homology"/>
<evidence type="ECO:0000313" key="11">
    <source>
        <dbReference type="Proteomes" id="UP001295444"/>
    </source>
</evidence>
<keyword evidence="4 9" id="KW-0812">Transmembrane</keyword>
<dbReference type="EMBL" id="OW240922">
    <property type="protein sequence ID" value="CAH2323260.1"/>
    <property type="molecule type" value="Genomic_DNA"/>
</dbReference>
<feature type="transmembrane region" description="Helical" evidence="9">
    <location>
        <begin position="149"/>
        <end position="166"/>
    </location>
</feature>
<dbReference type="PANTHER" id="PTHR11153:SF3">
    <property type="entry name" value="SIDEROFLEXIN-4"/>
    <property type="match status" value="1"/>
</dbReference>
<comment type="subcellular location">
    <subcellularLocation>
        <location evidence="1">Mitochondrion membrane</location>
        <topology evidence="1">Multi-pass membrane protein</topology>
    </subcellularLocation>
</comment>
<dbReference type="GO" id="GO:0015075">
    <property type="term" value="F:monoatomic ion transmembrane transporter activity"/>
    <property type="evidence" value="ECO:0007669"/>
    <property type="project" value="InterPro"/>
</dbReference>
<keyword evidence="6 9" id="KW-1133">Transmembrane helix</keyword>